<evidence type="ECO:0000313" key="1">
    <source>
        <dbReference type="EMBL" id="CAH1964036.1"/>
    </source>
</evidence>
<gene>
    <name evidence="1" type="ORF">ACAOBT_LOCUS5554</name>
</gene>
<dbReference type="AlphaFoldDB" id="A0A9P0JZ06"/>
<dbReference type="EMBL" id="CAKOFQ010006712">
    <property type="protein sequence ID" value="CAH1964036.1"/>
    <property type="molecule type" value="Genomic_DNA"/>
</dbReference>
<protein>
    <submittedName>
        <fullName evidence="1">Uncharacterized protein</fullName>
    </submittedName>
</protein>
<evidence type="ECO:0000313" key="2">
    <source>
        <dbReference type="Proteomes" id="UP001152888"/>
    </source>
</evidence>
<dbReference type="OrthoDB" id="6708238at2759"/>
<sequence length="45" mass="5168">MRLWSSPEICGVSLPDSVTKLDGRLKKTILIHQIFQKREKTVDSI</sequence>
<proteinExistence type="predicted"/>
<dbReference type="Proteomes" id="UP001152888">
    <property type="component" value="Unassembled WGS sequence"/>
</dbReference>
<keyword evidence="2" id="KW-1185">Reference proteome</keyword>
<organism evidence="1 2">
    <name type="scientific">Acanthoscelides obtectus</name>
    <name type="common">Bean weevil</name>
    <name type="synonym">Bruchus obtectus</name>
    <dbReference type="NCBI Taxonomy" id="200917"/>
    <lineage>
        <taxon>Eukaryota</taxon>
        <taxon>Metazoa</taxon>
        <taxon>Ecdysozoa</taxon>
        <taxon>Arthropoda</taxon>
        <taxon>Hexapoda</taxon>
        <taxon>Insecta</taxon>
        <taxon>Pterygota</taxon>
        <taxon>Neoptera</taxon>
        <taxon>Endopterygota</taxon>
        <taxon>Coleoptera</taxon>
        <taxon>Polyphaga</taxon>
        <taxon>Cucujiformia</taxon>
        <taxon>Chrysomeloidea</taxon>
        <taxon>Chrysomelidae</taxon>
        <taxon>Bruchinae</taxon>
        <taxon>Bruchini</taxon>
        <taxon>Acanthoscelides</taxon>
    </lineage>
</organism>
<reference evidence="1" key="1">
    <citation type="submission" date="2022-03" db="EMBL/GenBank/DDBJ databases">
        <authorList>
            <person name="Sayadi A."/>
        </authorList>
    </citation>
    <scope>NUCLEOTIDE SEQUENCE</scope>
</reference>
<comment type="caution">
    <text evidence="1">The sequence shown here is derived from an EMBL/GenBank/DDBJ whole genome shotgun (WGS) entry which is preliminary data.</text>
</comment>
<name>A0A9P0JZ06_ACAOB</name>
<accession>A0A9P0JZ06</accession>